<name>A0A173LHZ7_9ACTN</name>
<sequence>MVLTPSVAITAPDVPAAWLGCEACYGAGRLVGRWYPVTEIGDVTPETLHGHPTTHEEVVCMDTDGLPVDGEPSQETAARWGEIYEEVGDTQWPALCAWVHSGSYIAEGDTDFPSVSDFEEAYAGCWDSFRDYAHQLAEDIGLFEGLDSEHVAVRYFDWDSWIRDLEMDYSVERDGHGGVYIFRSL</sequence>
<organism evidence="1 2">
    <name type="scientific">Dietzia timorensis</name>
    <dbReference type="NCBI Taxonomy" id="499555"/>
    <lineage>
        <taxon>Bacteria</taxon>
        <taxon>Bacillati</taxon>
        <taxon>Actinomycetota</taxon>
        <taxon>Actinomycetes</taxon>
        <taxon>Mycobacteriales</taxon>
        <taxon>Dietziaceae</taxon>
        <taxon>Dietzia</taxon>
    </lineage>
</organism>
<gene>
    <name evidence="1" type="ORF">BJL86_0414</name>
</gene>
<dbReference type="AlphaFoldDB" id="A0A173LHZ7"/>
<dbReference type="InterPro" id="IPR009899">
    <property type="entry name" value="ArdA"/>
</dbReference>
<dbReference type="Gene3D" id="1.10.10.1190">
    <property type="entry name" value="Antirestriction protein ArdA, domain 3"/>
    <property type="match status" value="1"/>
</dbReference>
<dbReference type="KEGG" id="dtm:BJL86_0414"/>
<dbReference type="EMBL" id="CP015961">
    <property type="protein sequence ID" value="ANI91224.1"/>
    <property type="molecule type" value="Genomic_DNA"/>
</dbReference>
<evidence type="ECO:0008006" key="3">
    <source>
        <dbReference type="Google" id="ProtNLM"/>
    </source>
</evidence>
<dbReference type="STRING" id="499555.BJL86_0414"/>
<dbReference type="InterPro" id="IPR041893">
    <property type="entry name" value="ArdA_dom3"/>
</dbReference>
<dbReference type="OrthoDB" id="944647at2"/>
<dbReference type="Proteomes" id="UP000186104">
    <property type="component" value="Chromosome"/>
</dbReference>
<proteinExistence type="predicted"/>
<evidence type="ECO:0000313" key="1">
    <source>
        <dbReference type="EMBL" id="ANI91224.1"/>
    </source>
</evidence>
<dbReference type="Pfam" id="PF07275">
    <property type="entry name" value="ArdA"/>
    <property type="match status" value="1"/>
</dbReference>
<dbReference type="RefSeq" id="WP_067478420.1">
    <property type="nucleotide sequence ID" value="NZ_CP015961.1"/>
</dbReference>
<protein>
    <recommendedName>
        <fullName evidence="3">Antirestriction protein</fullName>
    </recommendedName>
</protein>
<keyword evidence="2" id="KW-1185">Reference proteome</keyword>
<evidence type="ECO:0000313" key="2">
    <source>
        <dbReference type="Proteomes" id="UP000186104"/>
    </source>
</evidence>
<reference evidence="1 2" key="1">
    <citation type="submission" date="2016-06" db="EMBL/GenBank/DDBJ databases">
        <title>Complete genome sequence of a saline-alkali tolerant type strain Dietzia timorensis ID05-A0528T.</title>
        <authorList>
            <person name="Wu X."/>
        </authorList>
    </citation>
    <scope>NUCLEOTIDE SEQUENCE [LARGE SCALE GENOMIC DNA]</scope>
    <source>
        <strain evidence="1 2">ID05-A0528</strain>
    </source>
</reference>
<accession>A0A173LHZ7</accession>